<dbReference type="OrthoDB" id="308128at2"/>
<evidence type="ECO:0000313" key="2">
    <source>
        <dbReference type="EMBL" id="EPF30308.1"/>
    </source>
</evidence>
<evidence type="ECO:0000313" key="3">
    <source>
        <dbReference type="Proteomes" id="UP000014541"/>
    </source>
</evidence>
<dbReference type="HOGENOM" id="CLU_128613_1_0_12"/>
<accession>S3JWG4</accession>
<proteinExistence type="predicted"/>
<dbReference type="eggNOG" id="ENOG50339QT">
    <property type="taxonomic scope" value="Bacteria"/>
</dbReference>
<gene>
    <name evidence="2" type="ORF">HMPREF9194_00623</name>
</gene>
<dbReference type="EMBL" id="ATFF01000006">
    <property type="protein sequence ID" value="EPF30308.1"/>
    <property type="molecule type" value="Genomic_DNA"/>
</dbReference>
<feature type="region of interest" description="Disordered" evidence="1">
    <location>
        <begin position="1"/>
        <end position="41"/>
    </location>
</feature>
<feature type="compositionally biased region" description="Basic and acidic residues" evidence="1">
    <location>
        <begin position="1"/>
        <end position="10"/>
    </location>
</feature>
<keyword evidence="3" id="KW-1185">Reference proteome</keyword>
<sequence>MNDVKDEKQHKNERRRRNNRRRKDAPRKSGGQYTERPSERIKLYEGEPVECSFCGKPVTDVASALADRTTDKPVHFDCVLDYLAEHETLSAGQSISYIGQGRFAVISSKVPASVQGTSAVGVAAAGAAAAGVAAAGLPSPRFVIERVIEWEPRDKKYEWRANIADAYSKIK</sequence>
<protein>
    <submittedName>
        <fullName evidence="2">Uncharacterized protein</fullName>
    </submittedName>
</protein>
<dbReference type="PATRIC" id="fig|1125699.3.peg.635"/>
<dbReference type="AlphaFoldDB" id="S3JWG4"/>
<reference evidence="2 3" key="1">
    <citation type="submission" date="2013-04" db="EMBL/GenBank/DDBJ databases">
        <title>The Genome Sequence of Treponema maltophilum ATCC 51939.</title>
        <authorList>
            <consortium name="The Broad Institute Genomics Platform"/>
            <person name="Earl A."/>
            <person name="Ward D."/>
            <person name="Feldgarden M."/>
            <person name="Gevers D."/>
            <person name="Leonetti C."/>
            <person name="Blanton J.M."/>
            <person name="Dewhirst F.E."/>
            <person name="Izard J."/>
            <person name="Walker B."/>
            <person name="Young S."/>
            <person name="Zeng Q."/>
            <person name="Gargeya S."/>
            <person name="Fitzgerald M."/>
            <person name="Haas B."/>
            <person name="Abouelleil A."/>
            <person name="Allen A.W."/>
            <person name="Alvarado L."/>
            <person name="Arachchi H.M."/>
            <person name="Berlin A.M."/>
            <person name="Chapman S.B."/>
            <person name="Gainer-Dewar J."/>
            <person name="Goldberg J."/>
            <person name="Griggs A."/>
            <person name="Gujja S."/>
            <person name="Hansen M."/>
            <person name="Howarth C."/>
            <person name="Imamovic A."/>
            <person name="Ireland A."/>
            <person name="Larimer J."/>
            <person name="McCowan C."/>
            <person name="Murphy C."/>
            <person name="Pearson M."/>
            <person name="Poon T.W."/>
            <person name="Priest M."/>
            <person name="Roberts A."/>
            <person name="Saif S."/>
            <person name="Shea T."/>
            <person name="Sisk P."/>
            <person name="Sykes S."/>
            <person name="Wortman J."/>
            <person name="Nusbaum C."/>
            <person name="Birren B."/>
        </authorList>
    </citation>
    <scope>NUCLEOTIDE SEQUENCE [LARGE SCALE GENOMIC DNA]</scope>
    <source>
        <strain evidence="2 3">ATCC 51939</strain>
    </source>
</reference>
<comment type="caution">
    <text evidence="2">The sequence shown here is derived from an EMBL/GenBank/DDBJ whole genome shotgun (WGS) entry which is preliminary data.</text>
</comment>
<dbReference type="RefSeq" id="WP_016524919.1">
    <property type="nucleotide sequence ID" value="NZ_KE332518.1"/>
</dbReference>
<dbReference type="STRING" id="1125699.HMPREF9194_00623"/>
<evidence type="ECO:0000256" key="1">
    <source>
        <dbReference type="SAM" id="MobiDB-lite"/>
    </source>
</evidence>
<feature type="compositionally biased region" description="Basic residues" evidence="1">
    <location>
        <begin position="11"/>
        <end position="25"/>
    </location>
</feature>
<organism evidence="2 3">
    <name type="scientific">Treponema maltophilum ATCC 51939</name>
    <dbReference type="NCBI Taxonomy" id="1125699"/>
    <lineage>
        <taxon>Bacteria</taxon>
        <taxon>Pseudomonadati</taxon>
        <taxon>Spirochaetota</taxon>
        <taxon>Spirochaetia</taxon>
        <taxon>Spirochaetales</taxon>
        <taxon>Treponemataceae</taxon>
        <taxon>Treponema</taxon>
    </lineage>
</organism>
<dbReference type="Proteomes" id="UP000014541">
    <property type="component" value="Unassembled WGS sequence"/>
</dbReference>
<name>S3JWG4_TREMA</name>